<evidence type="ECO:0000313" key="8">
    <source>
        <dbReference type="EMBL" id="OAG15631.1"/>
    </source>
</evidence>
<dbReference type="SUPFAM" id="SSF52743">
    <property type="entry name" value="Subtilisin-like"/>
    <property type="match status" value="1"/>
</dbReference>
<dbReference type="InterPro" id="IPR050131">
    <property type="entry name" value="Peptidase_S8_subtilisin-like"/>
</dbReference>
<dbReference type="PROSITE" id="PS00138">
    <property type="entry name" value="SUBTILASE_SER"/>
    <property type="match status" value="1"/>
</dbReference>
<proteinExistence type="inferred from homology"/>
<dbReference type="InterPro" id="IPR015500">
    <property type="entry name" value="Peptidase_S8_subtilisin-rel"/>
</dbReference>
<feature type="domain" description="DUF7580" evidence="7">
    <location>
        <begin position="162"/>
        <end position="494"/>
    </location>
</feature>
<dbReference type="GO" id="GO:0004252">
    <property type="term" value="F:serine-type endopeptidase activity"/>
    <property type="evidence" value="ECO:0007669"/>
    <property type="project" value="UniProtKB-UniRule"/>
</dbReference>
<evidence type="ECO:0000256" key="1">
    <source>
        <dbReference type="ARBA" id="ARBA00011073"/>
    </source>
</evidence>
<dbReference type="CDD" id="cd00306">
    <property type="entry name" value="Peptidases_S8_S53"/>
    <property type="match status" value="1"/>
</dbReference>
<dbReference type="InterPro" id="IPR056002">
    <property type="entry name" value="DUF7580"/>
</dbReference>
<dbReference type="EMBL" id="KV441493">
    <property type="protein sequence ID" value="OAG15631.1"/>
    <property type="molecule type" value="Genomic_DNA"/>
</dbReference>
<evidence type="ECO:0000256" key="3">
    <source>
        <dbReference type="ARBA" id="ARBA00022801"/>
    </source>
</evidence>
<evidence type="ECO:0000313" key="9">
    <source>
        <dbReference type="Proteomes" id="UP000077248"/>
    </source>
</evidence>
<dbReference type="OMA" id="CLQWEYL"/>
<dbReference type="GO" id="GO:0006508">
    <property type="term" value="P:proteolysis"/>
    <property type="evidence" value="ECO:0007669"/>
    <property type="project" value="UniProtKB-KW"/>
</dbReference>
<dbReference type="Gene3D" id="3.40.50.200">
    <property type="entry name" value="Peptidase S8/S53 domain"/>
    <property type="match status" value="1"/>
</dbReference>
<accession>A0A177D8N4</accession>
<feature type="active site" description="Charge relay system" evidence="5">
    <location>
        <position position="688"/>
    </location>
</feature>
<dbReference type="Pfam" id="PF24476">
    <property type="entry name" value="DUF7580"/>
    <property type="match status" value="1"/>
</dbReference>
<dbReference type="PANTHER" id="PTHR43806">
    <property type="entry name" value="PEPTIDASE S8"/>
    <property type="match status" value="1"/>
</dbReference>
<evidence type="ECO:0000256" key="5">
    <source>
        <dbReference type="PROSITE-ProRule" id="PRU01240"/>
    </source>
</evidence>
<dbReference type="GeneID" id="29114467"/>
<dbReference type="PRINTS" id="PR00723">
    <property type="entry name" value="SUBTILISIN"/>
</dbReference>
<keyword evidence="3 5" id="KW-0378">Hydrolase</keyword>
<reference evidence="8 9" key="1">
    <citation type="submission" date="2016-05" db="EMBL/GenBank/DDBJ databases">
        <title>Comparative analysis of secretome profiles of manganese(II)-oxidizing ascomycete fungi.</title>
        <authorList>
            <consortium name="DOE Joint Genome Institute"/>
            <person name="Zeiner C.A."/>
            <person name="Purvine S.O."/>
            <person name="Zink E.M."/>
            <person name="Wu S."/>
            <person name="Pasa-Tolic L."/>
            <person name="Chaput D.L."/>
            <person name="Haridas S."/>
            <person name="Grigoriev I.V."/>
            <person name="Santelli C.M."/>
            <person name="Hansel C.M."/>
        </authorList>
    </citation>
    <scope>NUCLEOTIDE SEQUENCE [LARGE SCALE GENOMIC DNA]</scope>
    <source>
        <strain evidence="8 9">SRC1lrK2f</strain>
    </source>
</reference>
<dbReference type="KEGG" id="aalt:CC77DRAFT_1066110"/>
<evidence type="ECO:0000259" key="6">
    <source>
        <dbReference type="Pfam" id="PF00082"/>
    </source>
</evidence>
<dbReference type="VEuPathDB" id="FungiDB:CC77DRAFT_1066110"/>
<comment type="similarity">
    <text evidence="1 5">Belongs to the peptidase S8 family.</text>
</comment>
<feature type="active site" description="Charge relay system" evidence="5">
    <location>
        <position position="844"/>
    </location>
</feature>
<dbReference type="Proteomes" id="UP000077248">
    <property type="component" value="Unassembled WGS sequence"/>
</dbReference>
<dbReference type="SMR" id="A0A177D8N4"/>
<organism evidence="8 9">
    <name type="scientific">Alternaria alternata</name>
    <name type="common">Alternaria rot fungus</name>
    <name type="synonym">Torula alternata</name>
    <dbReference type="NCBI Taxonomy" id="5599"/>
    <lineage>
        <taxon>Eukaryota</taxon>
        <taxon>Fungi</taxon>
        <taxon>Dikarya</taxon>
        <taxon>Ascomycota</taxon>
        <taxon>Pezizomycotina</taxon>
        <taxon>Dothideomycetes</taxon>
        <taxon>Pleosporomycetidae</taxon>
        <taxon>Pleosporales</taxon>
        <taxon>Pleosporineae</taxon>
        <taxon>Pleosporaceae</taxon>
        <taxon>Alternaria</taxon>
        <taxon>Alternaria sect. Alternaria</taxon>
        <taxon>Alternaria alternata complex</taxon>
    </lineage>
</organism>
<dbReference type="InterPro" id="IPR000209">
    <property type="entry name" value="Peptidase_S8/S53_dom"/>
</dbReference>
<dbReference type="Pfam" id="PF00082">
    <property type="entry name" value="Peptidase_S8"/>
    <property type="match status" value="1"/>
</dbReference>
<name>A0A177D8N4_ALTAL</name>
<gene>
    <name evidence="8" type="ORF">CC77DRAFT_1066110</name>
</gene>
<evidence type="ECO:0000259" key="7">
    <source>
        <dbReference type="Pfam" id="PF24476"/>
    </source>
</evidence>
<dbReference type="PROSITE" id="PS51892">
    <property type="entry name" value="SUBTILASE"/>
    <property type="match status" value="1"/>
</dbReference>
<keyword evidence="9" id="KW-1185">Reference proteome</keyword>
<dbReference type="AlphaFoldDB" id="A0A177D8N4"/>
<feature type="active site" description="Charge relay system" evidence="5">
    <location>
        <position position="650"/>
    </location>
</feature>
<dbReference type="PANTHER" id="PTHR43806:SF11">
    <property type="entry name" value="CEREVISIN-RELATED"/>
    <property type="match status" value="1"/>
</dbReference>
<keyword evidence="2 5" id="KW-0645">Protease</keyword>
<dbReference type="InterPro" id="IPR023828">
    <property type="entry name" value="Peptidase_S8_Ser-AS"/>
</dbReference>
<feature type="domain" description="Peptidase S8/S53" evidence="6">
    <location>
        <begin position="644"/>
        <end position="870"/>
    </location>
</feature>
<evidence type="ECO:0000256" key="2">
    <source>
        <dbReference type="ARBA" id="ARBA00022670"/>
    </source>
</evidence>
<protein>
    <submittedName>
        <fullName evidence="8">Intracellular serine protease</fullName>
    </submittedName>
</protein>
<dbReference type="InterPro" id="IPR036852">
    <property type="entry name" value="Peptidase_S8/S53_dom_sf"/>
</dbReference>
<sequence length="932" mass="104415">MNHEENQGLLHSVLGFFARRAPERSTQSSSVGSRAADAWMRADAFLQHEDNEVGARDPEQVERALRAFDNLIEHEPSGEADPTVHMNTPYPKLRRAIYQMESNTGPDSRPTIRISKRKRESDVAMEALENLDKDAKKRRFVIREDPTMDDDAFEPGAEEAIEMRKRSMSLHQGLQAQWKCVCHKCSGLSVRLSLPQRNTGSQGETCFDVFFGVHDPIEKHSLQEARITVKDVQNDKTRSTHISPAILSQFVNICESITESLDQRLCLSLLFQDGLFKRLRPQPKTFGDSPMPRTKSLTNLFERQEGLVGGASVLPLKGKRVLAVVIATALLPFLETPWVQPSFTHSSIQFFQPLDGELPNITKPFLDMRQAPVISPHRPVFADGQTEVANSHMIHPNASVLALGILLCELHYCKPIESWQENPSAIRDLNACFYTSLDVLKNLEADAGVDYYLATKACLQWEYLPVGEPDKSFESAIVQRLFYQNVIKRLESELFRAWHLRPEDLNVLDPRVNEFCWGPIGREVVHATASKHEPVRSKSEPVVTLHPAPRMSPSDALQNQAIHLQMPIVRQGRSRSPAPQRMDTTAQNLYLFDATYHTVSELDTALSEKWMDDVLSSIRRHVNPLNHAVQPTRGRHGSRISEPVRIAVLDSGFDPASPHIENDTPRIQGIHSFVPETEPLDMQDEIGHGTHTLGLLLKFATCAEIYVAKIANEETLGHGSYDAITQAINHAVTEWNVDIITMSFGIREYHEPMKNAIVNALSKGTLMFAAASNDGANFGRAFPARYPSVFCIHATDGNGNPSSFNPTADEKDVNFSLLGQSVRSHWPIGIKDHHDDVNVVSGTSVATPIAAGLAASLLSFVRQEEQGLPPESDLLGPWLKDVHSMDAVLKSMVKQRRGQGYDYITPHVLFDKDSSRQHVYNKIMDIKKHMYD</sequence>
<keyword evidence="4 5" id="KW-0720">Serine protease</keyword>
<dbReference type="RefSeq" id="XP_018381052.1">
    <property type="nucleotide sequence ID" value="XM_018528873.1"/>
</dbReference>
<evidence type="ECO:0000256" key="4">
    <source>
        <dbReference type="ARBA" id="ARBA00022825"/>
    </source>
</evidence>